<accession>A0A8H4W2V6</accession>
<organism evidence="2 3">
    <name type="scientific">Cudoniella acicularis</name>
    <dbReference type="NCBI Taxonomy" id="354080"/>
    <lineage>
        <taxon>Eukaryota</taxon>
        <taxon>Fungi</taxon>
        <taxon>Dikarya</taxon>
        <taxon>Ascomycota</taxon>
        <taxon>Pezizomycotina</taxon>
        <taxon>Leotiomycetes</taxon>
        <taxon>Helotiales</taxon>
        <taxon>Tricladiaceae</taxon>
        <taxon>Cudoniella</taxon>
    </lineage>
</organism>
<dbReference type="AlphaFoldDB" id="A0A8H4W2V6"/>
<feature type="compositionally biased region" description="Acidic residues" evidence="1">
    <location>
        <begin position="148"/>
        <end position="167"/>
    </location>
</feature>
<dbReference type="OrthoDB" id="5374857at2759"/>
<feature type="region of interest" description="Disordered" evidence="1">
    <location>
        <begin position="138"/>
        <end position="212"/>
    </location>
</feature>
<proteinExistence type="predicted"/>
<evidence type="ECO:0000256" key="1">
    <source>
        <dbReference type="SAM" id="MobiDB-lite"/>
    </source>
</evidence>
<name>A0A8H4W2V6_9HELO</name>
<reference evidence="2 3" key="1">
    <citation type="submission" date="2020-03" db="EMBL/GenBank/DDBJ databases">
        <title>Draft Genome Sequence of Cudoniella acicularis.</title>
        <authorList>
            <person name="Buettner E."/>
            <person name="Kellner H."/>
        </authorList>
    </citation>
    <scope>NUCLEOTIDE SEQUENCE [LARGE SCALE GENOMIC DNA]</scope>
    <source>
        <strain evidence="2 3">DSM 108380</strain>
    </source>
</reference>
<protein>
    <submittedName>
        <fullName evidence="2">Uncharacterized protein</fullName>
    </submittedName>
</protein>
<keyword evidence="3" id="KW-1185">Reference proteome</keyword>
<dbReference type="Proteomes" id="UP000566819">
    <property type="component" value="Unassembled WGS sequence"/>
</dbReference>
<comment type="caution">
    <text evidence="2">The sequence shown here is derived from an EMBL/GenBank/DDBJ whole genome shotgun (WGS) entry which is preliminary data.</text>
</comment>
<gene>
    <name evidence="2" type="ORF">G7Y89_g6443</name>
</gene>
<dbReference type="EMBL" id="JAAMPI010000419">
    <property type="protein sequence ID" value="KAF4631692.1"/>
    <property type="molecule type" value="Genomic_DNA"/>
</dbReference>
<evidence type="ECO:0000313" key="2">
    <source>
        <dbReference type="EMBL" id="KAF4631692.1"/>
    </source>
</evidence>
<sequence>MLYRNALESLRLPYIIVIIGGPRKKRRPKANNISLRRRRKLSEKSCRQDDALPRLERHVQKLAHAAQASFNKRVSVDAEYAPLYNQNQILTRLNNEVKLYRSTRSIVVGKAKVMSFEDIEVARAARATKDVVKGKGKRGRKRKRVIIEEDEPDEPDAEPELEPEPEPEVAGAAKEIIKGKGKRGRKRKSTAYKADKPELALEPALELEPEVA</sequence>
<feature type="compositionally biased region" description="Basic residues" evidence="1">
    <location>
        <begin position="179"/>
        <end position="190"/>
    </location>
</feature>
<evidence type="ECO:0000313" key="3">
    <source>
        <dbReference type="Proteomes" id="UP000566819"/>
    </source>
</evidence>